<dbReference type="EMBL" id="HBIJ01019832">
    <property type="protein sequence ID" value="CAE0372199.1"/>
    <property type="molecule type" value="Transcribed_RNA"/>
</dbReference>
<organism evidence="2">
    <name type="scientific">Aureoumbra lagunensis</name>
    <dbReference type="NCBI Taxonomy" id="44058"/>
    <lineage>
        <taxon>Eukaryota</taxon>
        <taxon>Sar</taxon>
        <taxon>Stramenopiles</taxon>
        <taxon>Ochrophyta</taxon>
        <taxon>Pelagophyceae</taxon>
        <taxon>Pelagomonadales</taxon>
        <taxon>Aureoumbra</taxon>
    </lineage>
</organism>
<evidence type="ECO:0000313" key="2">
    <source>
        <dbReference type="EMBL" id="CAE0372199.1"/>
    </source>
</evidence>
<gene>
    <name evidence="2" type="ORF">ALAG00032_LOCUS12982</name>
</gene>
<proteinExistence type="predicted"/>
<feature type="signal peptide" evidence="1">
    <location>
        <begin position="1"/>
        <end position="21"/>
    </location>
</feature>
<feature type="chain" id="PRO_5030936048" evidence="1">
    <location>
        <begin position="22"/>
        <end position="503"/>
    </location>
</feature>
<name>A0A7S3K1V9_9STRA</name>
<accession>A0A7S3K1V9</accession>
<protein>
    <submittedName>
        <fullName evidence="2">Uncharacterized protein</fullName>
    </submittedName>
</protein>
<keyword evidence="1" id="KW-0732">Signal</keyword>
<evidence type="ECO:0000256" key="1">
    <source>
        <dbReference type="SAM" id="SignalP"/>
    </source>
</evidence>
<sequence>MSKRIVLALIVAPCLKSIVFAAVNKLQEHMQQYESNLARLQEGESLSIRKMVEPSGRRNHGCAVINDRHINILGRWAESTEEMSVGTEEMRFRPCSATKDDPDLCNLNHVVAVPIQIASNRTEIWLPCGFTGHRVGSEHSARYARIVHTDTLKVSRGPKLHIAGGACAALALPIHKKRLPAICTFGGTDGSHDYGTFLRTVSCYDLNSKLWFKPFANLPQGLDHANAILIDAGACHPNDPPRILLLNFRFQHFANMRTEIFIADLPSHGFTSSRTNKKKIKAIKWSLFSNNTQSLPRDASGAIAIKHGRYIVQYGGVFYAYDTAKKYAQKTKLIADEIMSAVGGLISSPIHSRNRGWHIRMDFAEIRALDICNSRDWFHVGRLRTSRFATQTCRSDDYVFTCGGRKGGQKGAKYGSGRDKQNLRDCEIQPTHHLELMVQNAATRTERRRERRPTQVQDPNVATLLHQRLSEEGRRALSTSKYHRVEELSESLLLNNYFASSSL</sequence>
<dbReference type="Gene3D" id="2.120.10.80">
    <property type="entry name" value="Kelch-type beta propeller"/>
    <property type="match status" value="1"/>
</dbReference>
<dbReference type="InterPro" id="IPR015915">
    <property type="entry name" value="Kelch-typ_b-propeller"/>
</dbReference>
<dbReference type="AlphaFoldDB" id="A0A7S3K1V9"/>
<dbReference type="SUPFAM" id="SSF117281">
    <property type="entry name" value="Kelch motif"/>
    <property type="match status" value="1"/>
</dbReference>
<reference evidence="2" key="1">
    <citation type="submission" date="2021-01" db="EMBL/GenBank/DDBJ databases">
        <authorList>
            <person name="Corre E."/>
            <person name="Pelletier E."/>
            <person name="Niang G."/>
            <person name="Scheremetjew M."/>
            <person name="Finn R."/>
            <person name="Kale V."/>
            <person name="Holt S."/>
            <person name="Cochrane G."/>
            <person name="Meng A."/>
            <person name="Brown T."/>
            <person name="Cohen L."/>
        </authorList>
    </citation>
    <scope>NUCLEOTIDE SEQUENCE</scope>
    <source>
        <strain evidence="2">CCMP1510</strain>
    </source>
</reference>